<evidence type="ECO:0000256" key="2">
    <source>
        <dbReference type="ARBA" id="ARBA00004651"/>
    </source>
</evidence>
<keyword evidence="16" id="KW-0594">Phospholipid biosynthesis</keyword>
<evidence type="ECO:0000256" key="18">
    <source>
        <dbReference type="ARBA" id="ARBA00029893"/>
    </source>
</evidence>
<evidence type="ECO:0000256" key="5">
    <source>
        <dbReference type="ARBA" id="ARBA00010185"/>
    </source>
</evidence>
<feature type="transmembrane region" description="Helical" evidence="24">
    <location>
        <begin position="134"/>
        <end position="154"/>
    </location>
</feature>
<dbReference type="EMBL" id="VDUZ01000010">
    <property type="protein sequence ID" value="TXL76721.1"/>
    <property type="molecule type" value="Genomic_DNA"/>
</dbReference>
<dbReference type="RefSeq" id="WP_147846983.1">
    <property type="nucleotide sequence ID" value="NZ_VDUZ01000010.1"/>
</dbReference>
<evidence type="ECO:0000256" key="21">
    <source>
        <dbReference type="ARBA" id="ARBA00032396"/>
    </source>
</evidence>
<evidence type="ECO:0000313" key="26">
    <source>
        <dbReference type="Proteomes" id="UP000321638"/>
    </source>
</evidence>
<sequence>MAPSPAEAPRAGRFRDLAVRVGSAAVMAPLAIAAVWYDFPWFDLLVALATVLMVAEWRRMAGGRRRPGWLLFGYAYIALAVLAALWLRHDAQFGLMTFLWLLAAVWATDVFAFFTGRSLGGPRLAPTVSPSKTWSGLAGGVLAAALVSVAFMAWSAASGLWLALWGALIAIVAQLGDLAESAAKRHFGLKDSGRLIPGHGGILDRVDGLLAGLLFLAAVRLLGGGATPWN</sequence>
<evidence type="ECO:0000256" key="3">
    <source>
        <dbReference type="ARBA" id="ARBA00005119"/>
    </source>
</evidence>
<proteinExistence type="inferred from homology"/>
<evidence type="ECO:0000256" key="8">
    <source>
        <dbReference type="ARBA" id="ARBA00022475"/>
    </source>
</evidence>
<name>A0A5C8PPA7_9HYPH</name>
<feature type="transmembrane region" description="Helical" evidence="24">
    <location>
        <begin position="41"/>
        <end position="57"/>
    </location>
</feature>
<evidence type="ECO:0000256" key="11">
    <source>
        <dbReference type="ARBA" id="ARBA00022692"/>
    </source>
</evidence>
<keyword evidence="12 25" id="KW-0548">Nucleotidyltransferase</keyword>
<evidence type="ECO:0000256" key="9">
    <source>
        <dbReference type="ARBA" id="ARBA00022516"/>
    </source>
</evidence>
<dbReference type="AlphaFoldDB" id="A0A5C8PPA7"/>
<keyword evidence="10 25" id="KW-0808">Transferase</keyword>
<comment type="pathway">
    <text evidence="4">Lipid metabolism.</text>
</comment>
<dbReference type="EC" id="2.7.7.41" evidence="6"/>
<dbReference type="GO" id="GO:0005886">
    <property type="term" value="C:plasma membrane"/>
    <property type="evidence" value="ECO:0007669"/>
    <property type="project" value="UniProtKB-SubCell"/>
</dbReference>
<accession>A0A5C8PPA7</accession>
<gene>
    <name evidence="25" type="ORF">FHP25_11005</name>
</gene>
<comment type="similarity">
    <text evidence="5">Belongs to the CDS family.</text>
</comment>
<feature type="transmembrane region" description="Helical" evidence="24">
    <location>
        <begin position="160"/>
        <end position="179"/>
    </location>
</feature>
<evidence type="ECO:0000256" key="10">
    <source>
        <dbReference type="ARBA" id="ARBA00022679"/>
    </source>
</evidence>
<protein>
    <recommendedName>
        <fullName evidence="7">Phosphatidate cytidylyltransferase</fullName>
        <ecNumber evidence="6">2.7.7.41</ecNumber>
    </recommendedName>
    <alternativeName>
        <fullName evidence="20">CDP-DAG synthase</fullName>
    </alternativeName>
    <alternativeName>
        <fullName evidence="22">CDP-DG synthase</fullName>
    </alternativeName>
    <alternativeName>
        <fullName evidence="18">CDP-diacylglycerol synthase</fullName>
    </alternativeName>
    <alternativeName>
        <fullName evidence="21">CDP-diglyceride pyrophosphorylase</fullName>
    </alternativeName>
    <alternativeName>
        <fullName evidence="23">CDP-diglyceride synthase</fullName>
    </alternativeName>
    <alternativeName>
        <fullName evidence="19">CTP:phosphatidate cytidylyltransferase</fullName>
    </alternativeName>
</protein>
<evidence type="ECO:0000256" key="1">
    <source>
        <dbReference type="ARBA" id="ARBA00001698"/>
    </source>
</evidence>
<reference evidence="25 26" key="1">
    <citation type="submission" date="2019-06" db="EMBL/GenBank/DDBJ databases">
        <title>New taxonomy in bacterial strain CC-CFT640, isolated from vineyard.</title>
        <authorList>
            <person name="Lin S.-Y."/>
            <person name="Tsai C.-F."/>
            <person name="Young C.-C."/>
        </authorList>
    </citation>
    <scope>NUCLEOTIDE SEQUENCE [LARGE SCALE GENOMIC DNA]</scope>
    <source>
        <strain evidence="25 26">CC-CFT640</strain>
    </source>
</reference>
<organism evidence="25 26">
    <name type="scientific">Vineibacter terrae</name>
    <dbReference type="NCBI Taxonomy" id="2586908"/>
    <lineage>
        <taxon>Bacteria</taxon>
        <taxon>Pseudomonadati</taxon>
        <taxon>Pseudomonadota</taxon>
        <taxon>Alphaproteobacteria</taxon>
        <taxon>Hyphomicrobiales</taxon>
        <taxon>Vineibacter</taxon>
    </lineage>
</organism>
<evidence type="ECO:0000256" key="13">
    <source>
        <dbReference type="ARBA" id="ARBA00022989"/>
    </source>
</evidence>
<keyword evidence="14" id="KW-0443">Lipid metabolism</keyword>
<keyword evidence="13 24" id="KW-1133">Transmembrane helix</keyword>
<feature type="transmembrane region" description="Helical" evidence="24">
    <location>
        <begin position="93"/>
        <end position="114"/>
    </location>
</feature>
<evidence type="ECO:0000256" key="22">
    <source>
        <dbReference type="ARBA" id="ARBA00032743"/>
    </source>
</evidence>
<evidence type="ECO:0000256" key="20">
    <source>
        <dbReference type="ARBA" id="ARBA00032253"/>
    </source>
</evidence>
<evidence type="ECO:0000256" key="24">
    <source>
        <dbReference type="SAM" id="Phobius"/>
    </source>
</evidence>
<evidence type="ECO:0000256" key="16">
    <source>
        <dbReference type="ARBA" id="ARBA00023209"/>
    </source>
</evidence>
<evidence type="ECO:0000256" key="23">
    <source>
        <dbReference type="ARBA" id="ARBA00033406"/>
    </source>
</evidence>
<comment type="pathway">
    <text evidence="3">Phospholipid metabolism; CDP-diacylglycerol biosynthesis; CDP-diacylglycerol from sn-glycerol 3-phosphate: step 3/3.</text>
</comment>
<keyword evidence="15 24" id="KW-0472">Membrane</keyword>
<dbReference type="PANTHER" id="PTHR46382">
    <property type="entry name" value="PHOSPHATIDATE CYTIDYLYLTRANSFERASE"/>
    <property type="match status" value="1"/>
</dbReference>
<dbReference type="Proteomes" id="UP000321638">
    <property type="component" value="Unassembled WGS sequence"/>
</dbReference>
<comment type="caution">
    <text evidence="25">The sequence shown here is derived from an EMBL/GenBank/DDBJ whole genome shotgun (WGS) entry which is preliminary data.</text>
</comment>
<comment type="catalytic activity">
    <reaction evidence="1">
        <text>a 1,2-diacyl-sn-glycero-3-phosphate + CTP + H(+) = a CDP-1,2-diacyl-sn-glycerol + diphosphate</text>
        <dbReference type="Rhea" id="RHEA:16229"/>
        <dbReference type="ChEBI" id="CHEBI:15378"/>
        <dbReference type="ChEBI" id="CHEBI:33019"/>
        <dbReference type="ChEBI" id="CHEBI:37563"/>
        <dbReference type="ChEBI" id="CHEBI:58332"/>
        <dbReference type="ChEBI" id="CHEBI:58608"/>
        <dbReference type="EC" id="2.7.7.41"/>
    </reaction>
</comment>
<keyword evidence="26" id="KW-1185">Reference proteome</keyword>
<evidence type="ECO:0000256" key="7">
    <source>
        <dbReference type="ARBA" id="ARBA00019373"/>
    </source>
</evidence>
<evidence type="ECO:0000256" key="15">
    <source>
        <dbReference type="ARBA" id="ARBA00023136"/>
    </source>
</evidence>
<evidence type="ECO:0000256" key="17">
    <source>
        <dbReference type="ARBA" id="ARBA00023264"/>
    </source>
</evidence>
<feature type="transmembrane region" description="Helical" evidence="24">
    <location>
        <begin position="69"/>
        <end position="87"/>
    </location>
</feature>
<dbReference type="GO" id="GO:0016024">
    <property type="term" value="P:CDP-diacylglycerol biosynthetic process"/>
    <property type="evidence" value="ECO:0007669"/>
    <property type="project" value="TreeGrafter"/>
</dbReference>
<evidence type="ECO:0000256" key="12">
    <source>
        <dbReference type="ARBA" id="ARBA00022695"/>
    </source>
</evidence>
<dbReference type="Pfam" id="PF01148">
    <property type="entry name" value="CTP_transf_1"/>
    <property type="match status" value="1"/>
</dbReference>
<dbReference type="GO" id="GO:0004605">
    <property type="term" value="F:phosphatidate cytidylyltransferase activity"/>
    <property type="evidence" value="ECO:0007669"/>
    <property type="project" value="UniProtKB-EC"/>
</dbReference>
<evidence type="ECO:0000256" key="19">
    <source>
        <dbReference type="ARBA" id="ARBA00031825"/>
    </source>
</evidence>
<evidence type="ECO:0000256" key="4">
    <source>
        <dbReference type="ARBA" id="ARBA00005189"/>
    </source>
</evidence>
<keyword evidence="11 24" id="KW-0812">Transmembrane</keyword>
<keyword evidence="17" id="KW-1208">Phospholipid metabolism</keyword>
<evidence type="ECO:0000313" key="25">
    <source>
        <dbReference type="EMBL" id="TXL76721.1"/>
    </source>
</evidence>
<keyword evidence="8" id="KW-1003">Cell membrane</keyword>
<evidence type="ECO:0000256" key="6">
    <source>
        <dbReference type="ARBA" id="ARBA00012487"/>
    </source>
</evidence>
<evidence type="ECO:0000256" key="14">
    <source>
        <dbReference type="ARBA" id="ARBA00023098"/>
    </source>
</evidence>
<comment type="subcellular location">
    <subcellularLocation>
        <location evidence="2">Cell membrane</location>
        <topology evidence="2">Multi-pass membrane protein</topology>
    </subcellularLocation>
</comment>
<dbReference type="OrthoDB" id="9799199at2"/>
<dbReference type="PANTHER" id="PTHR46382:SF1">
    <property type="entry name" value="PHOSPHATIDATE CYTIDYLYLTRANSFERASE"/>
    <property type="match status" value="1"/>
</dbReference>
<keyword evidence="9" id="KW-0444">Lipid biosynthesis</keyword>